<dbReference type="InterPro" id="IPR016185">
    <property type="entry name" value="PreATP-grasp_dom_sf"/>
</dbReference>
<comment type="cofactor">
    <cofactor evidence="1">
        <name>Mn(2+)</name>
        <dbReference type="ChEBI" id="CHEBI:29035"/>
    </cofactor>
</comment>
<dbReference type="PATRIC" id="fig|1423722.3.peg.964"/>
<feature type="binding site" evidence="15">
    <location>
        <position position="297"/>
    </location>
    <ligand>
        <name>Mg(2+)</name>
        <dbReference type="ChEBI" id="CHEBI:18420"/>
        <label>1</label>
    </ligand>
</feature>
<dbReference type="PANTHER" id="PTHR23132">
    <property type="entry name" value="D-ALANINE--D-ALANINE LIGASE"/>
    <property type="match status" value="1"/>
</dbReference>
<feature type="active site" evidence="13">
    <location>
        <position position="322"/>
    </location>
</feature>
<evidence type="ECO:0000256" key="12">
    <source>
        <dbReference type="HAMAP-Rule" id="MF_00047"/>
    </source>
</evidence>
<keyword evidence="9 12" id="KW-0573">Peptidoglycan synthesis</keyword>
<dbReference type="PIRSF" id="PIRSF039102">
    <property type="entry name" value="Ddl/VanB"/>
    <property type="match status" value="1"/>
</dbReference>
<dbReference type="AlphaFoldDB" id="A0A0R1GV35"/>
<keyword evidence="11 12" id="KW-0961">Cell wall biogenesis/degradation</keyword>
<comment type="catalytic activity">
    <reaction evidence="12">
        <text>2 D-alanine + ATP = D-alanyl-D-alanine + ADP + phosphate + H(+)</text>
        <dbReference type="Rhea" id="RHEA:11224"/>
        <dbReference type="ChEBI" id="CHEBI:15378"/>
        <dbReference type="ChEBI" id="CHEBI:30616"/>
        <dbReference type="ChEBI" id="CHEBI:43474"/>
        <dbReference type="ChEBI" id="CHEBI:57416"/>
        <dbReference type="ChEBI" id="CHEBI:57822"/>
        <dbReference type="ChEBI" id="CHEBI:456216"/>
        <dbReference type="EC" id="6.3.2.4"/>
    </reaction>
</comment>
<evidence type="ECO:0000313" key="18">
    <source>
        <dbReference type="EMBL" id="KRK38171.1"/>
    </source>
</evidence>
<evidence type="ECO:0000256" key="5">
    <source>
        <dbReference type="ARBA" id="ARBA00022741"/>
    </source>
</evidence>
<evidence type="ECO:0000256" key="4">
    <source>
        <dbReference type="ARBA" id="ARBA00022723"/>
    </source>
</evidence>
<feature type="binding site" evidence="14">
    <location>
        <begin position="185"/>
        <end position="186"/>
    </location>
    <ligand>
        <name>ATP</name>
        <dbReference type="ChEBI" id="CHEBI:30616"/>
    </ligand>
</feature>
<dbReference type="HAMAP" id="MF_00047">
    <property type="entry name" value="Dala_Dala_lig"/>
    <property type="match status" value="1"/>
</dbReference>
<dbReference type="PROSITE" id="PS50975">
    <property type="entry name" value="ATP_GRASP"/>
    <property type="match status" value="1"/>
</dbReference>
<keyword evidence="12" id="KW-0963">Cytoplasm</keyword>
<evidence type="ECO:0000256" key="6">
    <source>
        <dbReference type="ARBA" id="ARBA00022840"/>
    </source>
</evidence>
<dbReference type="GO" id="GO:0046872">
    <property type="term" value="F:metal ion binding"/>
    <property type="evidence" value="ECO:0007669"/>
    <property type="project" value="UniProtKB-KW"/>
</dbReference>
<dbReference type="FunFam" id="3.30.470.20:FF:000008">
    <property type="entry name" value="D-alanine--D-alanine ligase"/>
    <property type="match status" value="1"/>
</dbReference>
<comment type="cofactor">
    <cofactor evidence="15">
        <name>Mg(2+)</name>
        <dbReference type="ChEBI" id="CHEBI:18420"/>
    </cofactor>
    <cofactor evidence="15">
        <name>Mn(2+)</name>
        <dbReference type="ChEBI" id="CHEBI:29035"/>
    </cofactor>
    <text evidence="15">Binds 2 magnesium or manganese ions per subunit.</text>
</comment>
<keyword evidence="8 12" id="KW-0133">Cell shape</keyword>
<dbReference type="InterPro" id="IPR005905">
    <property type="entry name" value="D_ala_D_ala"/>
</dbReference>
<evidence type="ECO:0000256" key="16">
    <source>
        <dbReference type="PROSITE-ProRule" id="PRU00409"/>
    </source>
</evidence>
<feature type="binding site" evidence="14">
    <location>
        <begin position="177"/>
        <end position="179"/>
    </location>
    <ligand>
        <name>ATP</name>
        <dbReference type="ChEBI" id="CHEBI:30616"/>
    </ligand>
</feature>
<dbReference type="GO" id="GO:0005524">
    <property type="term" value="F:ATP binding"/>
    <property type="evidence" value="ECO:0007669"/>
    <property type="project" value="UniProtKB-UniRule"/>
</dbReference>
<comment type="subcellular location">
    <subcellularLocation>
        <location evidence="12">Cytoplasm</location>
    </subcellularLocation>
</comment>
<dbReference type="PANTHER" id="PTHR23132:SF25">
    <property type="entry name" value="D-ALANINE--D-ALANINE LIGASE A"/>
    <property type="match status" value="1"/>
</dbReference>
<keyword evidence="3 12" id="KW-0436">Ligase</keyword>
<dbReference type="RefSeq" id="WP_056945890.1">
    <property type="nucleotide sequence ID" value="NZ_AZCV01000002.1"/>
</dbReference>
<keyword evidence="5 14" id="KW-0547">Nucleotide-binding</keyword>
<feature type="active site" evidence="13">
    <location>
        <position position="185"/>
    </location>
</feature>
<evidence type="ECO:0000256" key="14">
    <source>
        <dbReference type="PIRSR" id="PIRSR039102-2"/>
    </source>
</evidence>
<dbReference type="GO" id="GO:0009252">
    <property type="term" value="P:peptidoglycan biosynthetic process"/>
    <property type="evidence" value="ECO:0007669"/>
    <property type="project" value="UniProtKB-UniRule"/>
</dbReference>
<accession>A0A0R1GV35</accession>
<evidence type="ECO:0000256" key="15">
    <source>
        <dbReference type="PIRSR" id="PIRSR039102-3"/>
    </source>
</evidence>
<feature type="binding site" evidence="14">
    <location>
        <begin position="215"/>
        <end position="222"/>
    </location>
    <ligand>
        <name>ATP</name>
        <dbReference type="ChEBI" id="CHEBI:30616"/>
    </ligand>
</feature>
<dbReference type="SUPFAM" id="SSF56059">
    <property type="entry name" value="Glutathione synthetase ATP-binding domain-like"/>
    <property type="match status" value="1"/>
</dbReference>
<dbReference type="GO" id="GO:0008716">
    <property type="term" value="F:D-alanine-D-alanine ligase activity"/>
    <property type="evidence" value="ECO:0007669"/>
    <property type="project" value="UniProtKB-UniRule"/>
</dbReference>
<keyword evidence="19" id="KW-1185">Reference proteome</keyword>
<evidence type="ECO:0000256" key="3">
    <source>
        <dbReference type="ARBA" id="ARBA00022598"/>
    </source>
</evidence>
<dbReference type="InterPro" id="IPR011761">
    <property type="entry name" value="ATP-grasp"/>
</dbReference>
<dbReference type="Pfam" id="PF01820">
    <property type="entry name" value="Dala_Dala_lig_N"/>
    <property type="match status" value="1"/>
</dbReference>
<keyword evidence="6 16" id="KW-0067">ATP-binding</keyword>
<proteinExistence type="inferred from homology"/>
<keyword evidence="4 15" id="KW-0479">Metal-binding</keyword>
<evidence type="ECO:0000256" key="7">
    <source>
        <dbReference type="ARBA" id="ARBA00022842"/>
    </source>
</evidence>
<dbReference type="GO" id="GO:0005829">
    <property type="term" value="C:cytosol"/>
    <property type="evidence" value="ECO:0007669"/>
    <property type="project" value="TreeGrafter"/>
</dbReference>
<evidence type="ECO:0000256" key="11">
    <source>
        <dbReference type="ARBA" id="ARBA00023316"/>
    </source>
</evidence>
<dbReference type="InterPro" id="IPR000291">
    <property type="entry name" value="D-Ala_lig_Van_CS"/>
</dbReference>
<feature type="active site" evidence="13">
    <location>
        <position position="17"/>
    </location>
</feature>
<dbReference type="UniPathway" id="UPA00219"/>
<feature type="binding site" evidence="15">
    <location>
        <position position="311"/>
    </location>
    <ligand>
        <name>Mg(2+)</name>
        <dbReference type="ChEBI" id="CHEBI:18420"/>
        <label>2</label>
    </ligand>
</feature>
<feature type="binding site" evidence="14">
    <location>
        <position position="130"/>
    </location>
    <ligand>
        <name>ATP</name>
        <dbReference type="ChEBI" id="CHEBI:30616"/>
    </ligand>
</feature>
<dbReference type="Gene3D" id="3.30.470.20">
    <property type="entry name" value="ATP-grasp fold, B domain"/>
    <property type="match status" value="1"/>
</dbReference>
<comment type="function">
    <text evidence="12">Cell wall formation.</text>
</comment>
<dbReference type="SUPFAM" id="SSF52440">
    <property type="entry name" value="PreATP-grasp domain"/>
    <property type="match status" value="1"/>
</dbReference>
<dbReference type="Gene3D" id="3.40.50.20">
    <property type="match status" value="1"/>
</dbReference>
<dbReference type="PROSITE" id="PS00843">
    <property type="entry name" value="DALA_DALA_LIGASE_1"/>
    <property type="match status" value="1"/>
</dbReference>
<evidence type="ECO:0000256" key="1">
    <source>
        <dbReference type="ARBA" id="ARBA00001936"/>
    </source>
</evidence>
<evidence type="ECO:0000256" key="10">
    <source>
        <dbReference type="ARBA" id="ARBA00023211"/>
    </source>
</evidence>
<dbReference type="Gene3D" id="3.30.1490.20">
    <property type="entry name" value="ATP-grasp fold, A domain"/>
    <property type="match status" value="1"/>
</dbReference>
<comment type="caution">
    <text evidence="18">The sequence shown here is derived from an EMBL/GenBank/DDBJ whole genome shotgun (WGS) entry which is preliminary data.</text>
</comment>
<feature type="binding site" evidence="14">
    <location>
        <begin position="310"/>
        <end position="311"/>
    </location>
    <ligand>
        <name>ATP</name>
        <dbReference type="ChEBI" id="CHEBI:30616"/>
    </ligand>
</feature>
<protein>
    <recommendedName>
        <fullName evidence="12">D-alanine--D-alanine ligase</fullName>
        <ecNumber evidence="12">6.3.2.4</ecNumber>
    </recommendedName>
    <alternativeName>
        <fullName evidence="12">D-Ala-D-Ala ligase</fullName>
    </alternativeName>
    <alternativeName>
        <fullName evidence="12">D-alanylalanine synthetase</fullName>
    </alternativeName>
</protein>
<dbReference type="Pfam" id="PF07478">
    <property type="entry name" value="Dala_Dala_lig_C"/>
    <property type="match status" value="1"/>
</dbReference>
<sequence>MMEKIKVGLVFGGESSEFEVSVNSAQNIYHAIDQAKYEVYPLGFTQDGYLASPSESSKLLEDASYQVVRGETVPNLNHLIELQNYPALDIFLPIIHGNIGEDGAIQGLFRVLGVPFVGSDVLGAAATMDKDLSKILAERIGLKVAKWLTIKRPQYEDQIAEFVDYEQVAAKLGRKVFVKPANQGSSVGIAPAQDATEYAAALADAFRYDDKVLVEEAINAIEVETAVLGNDRPIVSGVGQIINAADEFYTYENKYEENSTSTLQIPAAIPAETASQIRAQALAIYQKIEVFGLARVDFMIKRETGEIIFNEINAIPGFTNISMYPKLFEQAGIHYPELIDQLIQFGLERYRHLQELSHHI</sequence>
<dbReference type="NCBIfam" id="NF002528">
    <property type="entry name" value="PRK01966.1-4"/>
    <property type="match status" value="1"/>
</dbReference>
<reference evidence="18 19" key="1">
    <citation type="journal article" date="2015" name="Genome Announc.">
        <title>Expanding the biotechnology potential of lactobacilli through comparative genomics of 213 strains and associated genera.</title>
        <authorList>
            <person name="Sun Z."/>
            <person name="Harris H.M."/>
            <person name="McCann A."/>
            <person name="Guo C."/>
            <person name="Argimon S."/>
            <person name="Zhang W."/>
            <person name="Yang X."/>
            <person name="Jeffery I.B."/>
            <person name="Cooney J.C."/>
            <person name="Kagawa T.F."/>
            <person name="Liu W."/>
            <person name="Song Y."/>
            <person name="Salvetti E."/>
            <person name="Wrobel A."/>
            <person name="Rasinkangas P."/>
            <person name="Parkhill J."/>
            <person name="Rea M.C."/>
            <person name="O'Sullivan O."/>
            <person name="Ritari J."/>
            <person name="Douillard F.P."/>
            <person name="Paul Ross R."/>
            <person name="Yang R."/>
            <person name="Briner A.E."/>
            <person name="Felis G.E."/>
            <person name="de Vos W.M."/>
            <person name="Barrangou R."/>
            <person name="Klaenhammer T.R."/>
            <person name="Caufield P.W."/>
            <person name="Cui Y."/>
            <person name="Zhang H."/>
            <person name="O'Toole P.W."/>
        </authorList>
    </citation>
    <scope>NUCLEOTIDE SEQUENCE [LARGE SCALE GENOMIC DNA]</scope>
    <source>
        <strain evidence="18 19">DSM 20534</strain>
    </source>
</reference>
<dbReference type="EMBL" id="AZCV01000002">
    <property type="protein sequence ID" value="KRK38171.1"/>
    <property type="molecule type" value="Genomic_DNA"/>
</dbReference>
<dbReference type="InterPro" id="IPR011095">
    <property type="entry name" value="Dala_Dala_lig_C"/>
</dbReference>
<keyword evidence="7 15" id="KW-0460">Magnesium</keyword>
<dbReference type="InterPro" id="IPR011127">
    <property type="entry name" value="Dala_Dala_lig_N"/>
</dbReference>
<evidence type="ECO:0000256" key="2">
    <source>
        <dbReference type="ARBA" id="ARBA00010871"/>
    </source>
</evidence>
<dbReference type="InterPro" id="IPR013815">
    <property type="entry name" value="ATP_grasp_subdomain_1"/>
</dbReference>
<dbReference type="GO" id="GO:0008360">
    <property type="term" value="P:regulation of cell shape"/>
    <property type="evidence" value="ECO:0007669"/>
    <property type="project" value="UniProtKB-KW"/>
</dbReference>
<dbReference type="PROSITE" id="PS00844">
    <property type="entry name" value="DALA_DALA_LIGASE_2"/>
    <property type="match status" value="1"/>
</dbReference>
<name>A0A0R1GV35_9LACO</name>
<comment type="pathway">
    <text evidence="12">Cell wall biogenesis; peptidoglycan biosynthesis.</text>
</comment>
<dbReference type="EC" id="6.3.2.4" evidence="12"/>
<evidence type="ECO:0000256" key="9">
    <source>
        <dbReference type="ARBA" id="ARBA00022984"/>
    </source>
</evidence>
<dbReference type="NCBIfam" id="TIGR01205">
    <property type="entry name" value="D_ala_D_alaTIGR"/>
    <property type="match status" value="1"/>
</dbReference>
<feature type="binding site" evidence="15">
    <location>
        <position position="313"/>
    </location>
    <ligand>
        <name>Mg(2+)</name>
        <dbReference type="ChEBI" id="CHEBI:18420"/>
        <label>2</label>
    </ligand>
</feature>
<evidence type="ECO:0000259" key="17">
    <source>
        <dbReference type="PROSITE" id="PS50975"/>
    </source>
</evidence>
<feature type="domain" description="ATP-grasp" evidence="17">
    <location>
        <begin position="134"/>
        <end position="344"/>
    </location>
</feature>
<keyword evidence="10 15" id="KW-0464">Manganese</keyword>
<evidence type="ECO:0000313" key="19">
    <source>
        <dbReference type="Proteomes" id="UP000050909"/>
    </source>
</evidence>
<feature type="binding site" evidence="15">
    <location>
        <position position="311"/>
    </location>
    <ligand>
        <name>Mg(2+)</name>
        <dbReference type="ChEBI" id="CHEBI:18420"/>
        <label>1</label>
    </ligand>
</feature>
<evidence type="ECO:0000256" key="8">
    <source>
        <dbReference type="ARBA" id="ARBA00022960"/>
    </source>
</evidence>
<dbReference type="Proteomes" id="UP000050909">
    <property type="component" value="Unassembled WGS sequence"/>
</dbReference>
<gene>
    <name evidence="12" type="primary">ddl</name>
    <name evidence="18" type="ORF">FC62_GL000948</name>
</gene>
<comment type="similarity">
    <text evidence="2 12">Belongs to the D-alanine--D-alanine ligase family.</text>
</comment>
<evidence type="ECO:0000256" key="13">
    <source>
        <dbReference type="PIRSR" id="PIRSR039102-1"/>
    </source>
</evidence>
<dbReference type="GO" id="GO:0071555">
    <property type="term" value="P:cell wall organization"/>
    <property type="evidence" value="ECO:0007669"/>
    <property type="project" value="UniProtKB-KW"/>
</dbReference>
<organism evidence="18 19">
    <name type="scientific">Amylolactobacillus amylotrophicus DSM 20534</name>
    <dbReference type="NCBI Taxonomy" id="1423722"/>
    <lineage>
        <taxon>Bacteria</taxon>
        <taxon>Bacillati</taxon>
        <taxon>Bacillota</taxon>
        <taxon>Bacilli</taxon>
        <taxon>Lactobacillales</taxon>
        <taxon>Lactobacillaceae</taxon>
        <taxon>Amylolactobacillus</taxon>
    </lineage>
</organism>